<dbReference type="PANTHER" id="PTHR36932:SF1">
    <property type="entry name" value="CAPSULAR POLYSACCHARIDE BIOSYNTHESIS PROTEIN"/>
    <property type="match status" value="1"/>
</dbReference>
<dbReference type="Gene3D" id="3.40.50.12780">
    <property type="entry name" value="N-terminal domain of ligase-like"/>
    <property type="match status" value="1"/>
</dbReference>
<sequence>MSLAQRVRSSSSARRLFPLYGSYRRLCAQADEMDREERLEFRAGQLRRLTRLAERCGLPADAISTKADLRGDPARYRRLVPGPVSRAATGGTTGVPLHVERSLANVVFEQATIDHVIDRCGVDARSARVAVFRGDNIKPPDDQTSPFWRDDGPSRRVFSTIHLNRRNAPQIGVALAEFRPDILACYPSSLALLLEYVRNGLVDVTPRLVVTSSEHVPTSVFADVLSVLGCPLLDYYGQAERVCFASADQYGRYRFRHEYGAVRLDRRAGEHHVLGTPFHNSRQLFYRYDTGDTTAGTAAMADQDLRLVELGLLTFDGIGGRSGQNMELPDGRWIMGFSQIARSVPGMNSVQFVRTGDWSIDVLVVKGSAFSPSSLEAVAKNLTLKIPSDIEWRFTFADAPLRSGSGKALVYNDARAR</sequence>
<dbReference type="InterPro" id="IPR053158">
    <property type="entry name" value="CapK_Type1_Caps_Biosynth"/>
</dbReference>
<dbReference type="InterPro" id="IPR042099">
    <property type="entry name" value="ANL_N_sf"/>
</dbReference>
<dbReference type="OrthoDB" id="580775at2"/>
<dbReference type="GO" id="GO:0016874">
    <property type="term" value="F:ligase activity"/>
    <property type="evidence" value="ECO:0007669"/>
    <property type="project" value="UniProtKB-KW"/>
</dbReference>
<dbReference type="SUPFAM" id="SSF56801">
    <property type="entry name" value="Acetyl-CoA synthetase-like"/>
    <property type="match status" value="1"/>
</dbReference>
<gene>
    <name evidence="1" type="ORF">SAMN04488543_1192</name>
</gene>
<dbReference type="AlphaFoldDB" id="A0A1H1PY66"/>
<name>A0A1H1PY66_9ACTN</name>
<proteinExistence type="predicted"/>
<evidence type="ECO:0000313" key="2">
    <source>
        <dbReference type="Proteomes" id="UP000199092"/>
    </source>
</evidence>
<dbReference type="EMBL" id="LT629749">
    <property type="protein sequence ID" value="SDS15927.1"/>
    <property type="molecule type" value="Genomic_DNA"/>
</dbReference>
<protein>
    <submittedName>
        <fullName evidence="1">Phenylacetate-coenzyme A ligase PaaK, adenylate-forming domain family</fullName>
    </submittedName>
</protein>
<dbReference type="PANTHER" id="PTHR36932">
    <property type="entry name" value="CAPSULAR POLYSACCHARIDE BIOSYNTHESIS PROTEIN"/>
    <property type="match status" value="1"/>
</dbReference>
<accession>A0A1H1PY66</accession>
<dbReference type="Proteomes" id="UP000199092">
    <property type="component" value="Chromosome I"/>
</dbReference>
<dbReference type="STRING" id="546871.SAMN04488543_1192"/>
<keyword evidence="1" id="KW-0436">Ligase</keyword>
<reference evidence="1 2" key="1">
    <citation type="submission" date="2016-10" db="EMBL/GenBank/DDBJ databases">
        <authorList>
            <person name="de Groot N.N."/>
        </authorList>
    </citation>
    <scope>NUCLEOTIDE SEQUENCE [LARGE SCALE GENOMIC DNA]</scope>
    <source>
        <strain evidence="1 2">DSM 21741</strain>
    </source>
</reference>
<keyword evidence="2" id="KW-1185">Reference proteome</keyword>
<organism evidence="1 2">
    <name type="scientific">Friedmanniella luteola</name>
    <dbReference type="NCBI Taxonomy" id="546871"/>
    <lineage>
        <taxon>Bacteria</taxon>
        <taxon>Bacillati</taxon>
        <taxon>Actinomycetota</taxon>
        <taxon>Actinomycetes</taxon>
        <taxon>Propionibacteriales</taxon>
        <taxon>Nocardioidaceae</taxon>
        <taxon>Friedmanniella</taxon>
    </lineage>
</organism>
<evidence type="ECO:0000313" key="1">
    <source>
        <dbReference type="EMBL" id="SDS15927.1"/>
    </source>
</evidence>
<dbReference type="RefSeq" id="WP_091411069.1">
    <property type="nucleotide sequence ID" value="NZ_LT629749.1"/>
</dbReference>